<name>A0A2K3KMR2_TRIPR</name>
<proteinExistence type="predicted"/>
<gene>
    <name evidence="1" type="ORF">L195_g063590</name>
</gene>
<dbReference type="AlphaFoldDB" id="A0A2K3KMR2"/>
<evidence type="ECO:0000313" key="1">
    <source>
        <dbReference type="EMBL" id="PNX67594.1"/>
    </source>
</evidence>
<comment type="caution">
    <text evidence="1">The sequence shown here is derived from an EMBL/GenBank/DDBJ whole genome shotgun (WGS) entry which is preliminary data.</text>
</comment>
<dbReference type="EMBL" id="ASHM01212114">
    <property type="protein sequence ID" value="PNX67594.1"/>
    <property type="molecule type" value="Genomic_DNA"/>
</dbReference>
<sequence length="31" mass="3501">MCTLIVPPPIAKNNRWLKQTVLNLASDPNPR</sequence>
<organism evidence="1 2">
    <name type="scientific">Trifolium pratense</name>
    <name type="common">Red clover</name>
    <dbReference type="NCBI Taxonomy" id="57577"/>
    <lineage>
        <taxon>Eukaryota</taxon>
        <taxon>Viridiplantae</taxon>
        <taxon>Streptophyta</taxon>
        <taxon>Embryophyta</taxon>
        <taxon>Tracheophyta</taxon>
        <taxon>Spermatophyta</taxon>
        <taxon>Magnoliopsida</taxon>
        <taxon>eudicotyledons</taxon>
        <taxon>Gunneridae</taxon>
        <taxon>Pentapetalae</taxon>
        <taxon>rosids</taxon>
        <taxon>fabids</taxon>
        <taxon>Fabales</taxon>
        <taxon>Fabaceae</taxon>
        <taxon>Papilionoideae</taxon>
        <taxon>50 kb inversion clade</taxon>
        <taxon>NPAAA clade</taxon>
        <taxon>Hologalegina</taxon>
        <taxon>IRL clade</taxon>
        <taxon>Trifolieae</taxon>
        <taxon>Trifolium</taxon>
    </lineage>
</organism>
<feature type="non-terminal residue" evidence="1">
    <location>
        <position position="31"/>
    </location>
</feature>
<dbReference type="Proteomes" id="UP000236291">
    <property type="component" value="Unassembled WGS sequence"/>
</dbReference>
<accession>A0A2K3KMR2</accession>
<evidence type="ECO:0000313" key="2">
    <source>
        <dbReference type="Proteomes" id="UP000236291"/>
    </source>
</evidence>
<reference evidence="1 2" key="2">
    <citation type="journal article" date="2017" name="Front. Plant Sci.">
        <title>Gene Classification and Mining of Molecular Markers Useful in Red Clover (Trifolium pratense) Breeding.</title>
        <authorList>
            <person name="Istvanek J."/>
            <person name="Dluhosova J."/>
            <person name="Dluhos P."/>
            <person name="Patkova L."/>
            <person name="Nedelnik J."/>
            <person name="Repkova J."/>
        </authorList>
    </citation>
    <scope>NUCLEOTIDE SEQUENCE [LARGE SCALE GENOMIC DNA]</scope>
    <source>
        <strain evidence="2">cv. Tatra</strain>
        <tissue evidence="1">Young leaves</tissue>
    </source>
</reference>
<reference evidence="1 2" key="1">
    <citation type="journal article" date="2014" name="Am. J. Bot.">
        <title>Genome assembly and annotation for red clover (Trifolium pratense; Fabaceae).</title>
        <authorList>
            <person name="Istvanek J."/>
            <person name="Jaros M."/>
            <person name="Krenek A."/>
            <person name="Repkova J."/>
        </authorList>
    </citation>
    <scope>NUCLEOTIDE SEQUENCE [LARGE SCALE GENOMIC DNA]</scope>
    <source>
        <strain evidence="2">cv. Tatra</strain>
        <tissue evidence="1">Young leaves</tissue>
    </source>
</reference>
<protein>
    <submittedName>
        <fullName evidence="1">Uncharacterized protein</fullName>
    </submittedName>
</protein>